<accession>A0ABX8AR10</accession>
<keyword evidence="3" id="KW-0808">Transferase</keyword>
<protein>
    <submittedName>
        <fullName evidence="7">GNAT family N-acetyltransferase</fullName>
    </submittedName>
</protein>
<reference evidence="7 8" key="1">
    <citation type="journal article" date="2021" name="Angew. Chem. Int. Ed. Engl.">
        <title>A novel family of nonribosomal peptides modulate collective behavior in Pseudovibrio bacteria isolated from marine sponges.</title>
        <authorList>
            <person name="Ioca L.P."/>
            <person name="Dai Y."/>
            <person name="Kunakom S."/>
            <person name="Diaz-Espinosa J."/>
            <person name="Krunic A."/>
            <person name="Crnkovic C.M."/>
            <person name="Orjala J."/>
            <person name="Sanchez L.M."/>
            <person name="Ferreira A.G."/>
            <person name="Berlinck R.G.S."/>
            <person name="Eustaquio A.S."/>
        </authorList>
    </citation>
    <scope>NUCLEOTIDE SEQUENCE [LARGE SCALE GENOMIC DNA]</scope>
    <source>
        <strain evidence="7 8">Ab134</strain>
    </source>
</reference>
<evidence type="ECO:0000259" key="6">
    <source>
        <dbReference type="PROSITE" id="PS51186"/>
    </source>
</evidence>
<gene>
    <name evidence="7" type="ORF">KGB56_06375</name>
</gene>
<proteinExistence type="predicted"/>
<evidence type="ECO:0000256" key="4">
    <source>
        <dbReference type="ARBA" id="ARBA00023315"/>
    </source>
</evidence>
<evidence type="ECO:0000313" key="8">
    <source>
        <dbReference type="Proteomes" id="UP000680706"/>
    </source>
</evidence>
<comment type="catalytic activity">
    <reaction evidence="5">
        <text>glycyl-tRNA(Gly) + acetyl-CoA = N-acetylglycyl-tRNA(Gly) + CoA + H(+)</text>
        <dbReference type="Rhea" id="RHEA:81867"/>
        <dbReference type="Rhea" id="RHEA-COMP:9683"/>
        <dbReference type="Rhea" id="RHEA-COMP:19766"/>
        <dbReference type="ChEBI" id="CHEBI:15378"/>
        <dbReference type="ChEBI" id="CHEBI:57287"/>
        <dbReference type="ChEBI" id="CHEBI:57288"/>
        <dbReference type="ChEBI" id="CHEBI:78522"/>
        <dbReference type="ChEBI" id="CHEBI:232036"/>
    </reaction>
</comment>
<keyword evidence="4" id="KW-0012">Acyltransferase</keyword>
<dbReference type="InterPro" id="IPR016181">
    <property type="entry name" value="Acyl_CoA_acyltransferase"/>
</dbReference>
<dbReference type="PANTHER" id="PTHR36449:SF1">
    <property type="entry name" value="ACETYLTRANSFERASE"/>
    <property type="match status" value="1"/>
</dbReference>
<evidence type="ECO:0000256" key="2">
    <source>
        <dbReference type="ARBA" id="ARBA00022649"/>
    </source>
</evidence>
<evidence type="ECO:0000256" key="5">
    <source>
        <dbReference type="ARBA" id="ARBA00049880"/>
    </source>
</evidence>
<keyword evidence="1" id="KW-0678">Repressor</keyword>
<dbReference type="RefSeq" id="WP_075700446.1">
    <property type="nucleotide sequence ID" value="NZ_CP074126.1"/>
</dbReference>
<dbReference type="Proteomes" id="UP000680706">
    <property type="component" value="Chromosome"/>
</dbReference>
<evidence type="ECO:0000256" key="3">
    <source>
        <dbReference type="ARBA" id="ARBA00022679"/>
    </source>
</evidence>
<dbReference type="EMBL" id="CP074126">
    <property type="protein sequence ID" value="QUS57028.1"/>
    <property type="molecule type" value="Genomic_DNA"/>
</dbReference>
<dbReference type="SUPFAM" id="SSF55729">
    <property type="entry name" value="Acyl-CoA N-acyltransferases (Nat)"/>
    <property type="match status" value="1"/>
</dbReference>
<dbReference type="PROSITE" id="PS51186">
    <property type="entry name" value="GNAT"/>
    <property type="match status" value="1"/>
</dbReference>
<dbReference type="Gene3D" id="3.40.630.30">
    <property type="match status" value="1"/>
</dbReference>
<dbReference type="PANTHER" id="PTHR36449">
    <property type="entry name" value="ACETYLTRANSFERASE-RELATED"/>
    <property type="match status" value="1"/>
</dbReference>
<keyword evidence="2" id="KW-1277">Toxin-antitoxin system</keyword>
<keyword evidence="8" id="KW-1185">Reference proteome</keyword>
<dbReference type="CDD" id="cd04301">
    <property type="entry name" value="NAT_SF"/>
    <property type="match status" value="1"/>
</dbReference>
<feature type="domain" description="N-acetyltransferase" evidence="6">
    <location>
        <begin position="3"/>
        <end position="153"/>
    </location>
</feature>
<dbReference type="Pfam" id="PF00583">
    <property type="entry name" value="Acetyltransf_1"/>
    <property type="match status" value="1"/>
</dbReference>
<evidence type="ECO:0000313" key="7">
    <source>
        <dbReference type="EMBL" id="QUS57028.1"/>
    </source>
</evidence>
<organism evidence="7 8">
    <name type="scientific">Pseudovibrio brasiliensis</name>
    <dbReference type="NCBI Taxonomy" id="1898042"/>
    <lineage>
        <taxon>Bacteria</taxon>
        <taxon>Pseudomonadati</taxon>
        <taxon>Pseudomonadota</taxon>
        <taxon>Alphaproteobacteria</taxon>
        <taxon>Hyphomicrobiales</taxon>
        <taxon>Stappiaceae</taxon>
        <taxon>Pseudovibrio</taxon>
    </lineage>
</organism>
<sequence length="164" mass="18796">MRITLRDIRKDHDRRRFDCGIKALNDYLTEYARQYNNPPKQQTLILEDIDDPRQVIGFITILQDRLNDQPAVLLARLAVDRRYQNSGNGSLLLVEAMRLAVDYLEAFSNPAGLIIDAKDEHVADFYVAWGAHQLPDSQSKLLFSMNSMKATLEAMELEQEANTD</sequence>
<dbReference type="InterPro" id="IPR000182">
    <property type="entry name" value="GNAT_dom"/>
</dbReference>
<evidence type="ECO:0000256" key="1">
    <source>
        <dbReference type="ARBA" id="ARBA00022491"/>
    </source>
</evidence>
<name>A0ABX8AR10_9HYPH</name>